<accession>A0A3A9JHF1</accession>
<dbReference type="OrthoDB" id="7295762at2"/>
<protein>
    <submittedName>
        <fullName evidence="11">HAMP domain-containing protein</fullName>
    </submittedName>
    <submittedName>
        <fullName evidence="10">Methyl-accepting chemotaxis protein</fullName>
    </submittedName>
</protein>
<dbReference type="Proteomes" id="UP000278036">
    <property type="component" value="Unassembled WGS sequence"/>
</dbReference>
<name>A0A3A9JHF1_9PROT</name>
<feature type="domain" description="T-SNARE coiled-coil homology" evidence="8">
    <location>
        <begin position="458"/>
        <end position="520"/>
    </location>
</feature>
<dbReference type="EMBL" id="RFLX01000002">
    <property type="protein sequence ID" value="RMI26365.1"/>
    <property type="molecule type" value="Genomic_DNA"/>
</dbReference>
<evidence type="ECO:0000256" key="3">
    <source>
        <dbReference type="ARBA" id="ARBA00023224"/>
    </source>
</evidence>
<comment type="subcellular location">
    <subcellularLocation>
        <location evidence="1">Cell inner membrane</location>
        <topology evidence="1">Multi-pass membrane protein</topology>
    </subcellularLocation>
</comment>
<comment type="caution">
    <text evidence="10">The sequence shown here is derived from an EMBL/GenBank/DDBJ whole genome shotgun (WGS) entry which is preliminary data.</text>
</comment>
<organism evidence="10 13">
    <name type="scientific">Teichococcus wenyumeiae</name>
    <dbReference type="NCBI Taxonomy" id="2478470"/>
    <lineage>
        <taxon>Bacteria</taxon>
        <taxon>Pseudomonadati</taxon>
        <taxon>Pseudomonadota</taxon>
        <taxon>Alphaproteobacteria</taxon>
        <taxon>Acetobacterales</taxon>
        <taxon>Roseomonadaceae</taxon>
        <taxon>Roseomonas</taxon>
    </lineage>
</organism>
<dbReference type="Pfam" id="PF00672">
    <property type="entry name" value="HAMP"/>
    <property type="match status" value="1"/>
</dbReference>
<evidence type="ECO:0000256" key="1">
    <source>
        <dbReference type="ARBA" id="ARBA00004429"/>
    </source>
</evidence>
<feature type="transmembrane region" description="Helical" evidence="6">
    <location>
        <begin position="191"/>
        <end position="212"/>
    </location>
</feature>
<dbReference type="SMART" id="SM00283">
    <property type="entry name" value="MA"/>
    <property type="match status" value="1"/>
</dbReference>
<evidence type="ECO:0000256" key="5">
    <source>
        <dbReference type="PROSITE-ProRule" id="PRU00284"/>
    </source>
</evidence>
<dbReference type="PRINTS" id="PR00260">
    <property type="entry name" value="CHEMTRNSDUCR"/>
</dbReference>
<dbReference type="InterPro" id="IPR000727">
    <property type="entry name" value="T_SNARE_dom"/>
</dbReference>
<dbReference type="InterPro" id="IPR024478">
    <property type="entry name" value="HlyB_4HB_MCP"/>
</dbReference>
<feature type="domain" description="Methyl-accepting transducer" evidence="7">
    <location>
        <begin position="306"/>
        <end position="542"/>
    </location>
</feature>
<evidence type="ECO:0000256" key="2">
    <source>
        <dbReference type="ARBA" id="ARBA00022519"/>
    </source>
</evidence>
<evidence type="ECO:0000259" key="8">
    <source>
        <dbReference type="PROSITE" id="PS50192"/>
    </source>
</evidence>
<evidence type="ECO:0000259" key="7">
    <source>
        <dbReference type="PROSITE" id="PS50111"/>
    </source>
</evidence>
<evidence type="ECO:0000313" key="11">
    <source>
        <dbReference type="EMBL" id="RMI26365.1"/>
    </source>
</evidence>
<keyword evidence="3 5" id="KW-0807">Transducer</keyword>
<dbReference type="GO" id="GO:0005886">
    <property type="term" value="C:plasma membrane"/>
    <property type="evidence" value="ECO:0007669"/>
    <property type="project" value="UniProtKB-SubCell"/>
</dbReference>
<dbReference type="SMART" id="SM00304">
    <property type="entry name" value="HAMP"/>
    <property type="match status" value="1"/>
</dbReference>
<comment type="similarity">
    <text evidence="4">Belongs to the methyl-accepting chemotaxis (MCP) protein family.</text>
</comment>
<dbReference type="GO" id="GO:0006935">
    <property type="term" value="P:chemotaxis"/>
    <property type="evidence" value="ECO:0007669"/>
    <property type="project" value="InterPro"/>
</dbReference>
<feature type="domain" description="HAMP" evidence="9">
    <location>
        <begin position="213"/>
        <end position="266"/>
    </location>
</feature>
<dbReference type="Pfam" id="PF00015">
    <property type="entry name" value="MCPsignal"/>
    <property type="match status" value="1"/>
</dbReference>
<evidence type="ECO:0000313" key="13">
    <source>
        <dbReference type="Proteomes" id="UP000278036"/>
    </source>
</evidence>
<keyword evidence="12" id="KW-1185">Reference proteome</keyword>
<dbReference type="InterPro" id="IPR004089">
    <property type="entry name" value="MCPsignal_dom"/>
</dbReference>
<dbReference type="PROSITE" id="PS50111">
    <property type="entry name" value="CHEMOTAXIS_TRANSDUC_2"/>
    <property type="match status" value="1"/>
</dbReference>
<sequence>MFQFLLHLSIRNKILAAFSLVMLCAIGLGSFAVLRLGDVNAAAADVATNWLPSSTVLGDLAMEFEKLRARESQMLLRQGDKVADSVRLVEESTRLVEAALAEYRPMILPGQESRLAAAVDSAWRQYQDVSRQMVAAVRAGEQARATEMLFGPASAALGGLRDAIEAARNFQMTGGKAAGLHGQELGASAQLWIVAAMLLAALLSIATGMAVVRGVAAPVLAMTAAMRRLAERDLAAPVPGTDRSDEIGGMAAAVQVFKDSMIAADRLSAEQEASRTGREQRAAQVDKLVRDFESRVGNMVGILSSASTELEATARSMSATAQQTNAQAGEVTNAASLAGGGVQTVAAAAEELSASIGEINRQVTQASGVAGMAVERARQTDVTVRALAEGASKIGEVVGLITSIAGQTNLLALNATIEAARAGEAGKGFAVVASEVKSLAQQTSKATEEISAQIGQIQAATQEAVNAIQGITAAIDDMSTITTTIAAAVEEQSAATGEIARTVQRTAEATDAVSRNIGAVSRNANDTGAAASQVLAAAGELSRQSEQLTGEVTSFVGQVRAA</sequence>
<gene>
    <name evidence="10" type="ORF">D6Z83_11980</name>
    <name evidence="11" type="ORF">EBE87_03520</name>
</gene>
<dbReference type="InterPro" id="IPR004090">
    <property type="entry name" value="Chemotax_Me-accpt_rcpt"/>
</dbReference>
<dbReference type="PANTHER" id="PTHR32089:SF112">
    <property type="entry name" value="LYSOZYME-LIKE PROTEIN-RELATED"/>
    <property type="match status" value="1"/>
</dbReference>
<dbReference type="GO" id="GO:0004888">
    <property type="term" value="F:transmembrane signaling receptor activity"/>
    <property type="evidence" value="ECO:0007669"/>
    <property type="project" value="InterPro"/>
</dbReference>
<dbReference type="Proteomes" id="UP000274097">
    <property type="component" value="Unassembled WGS sequence"/>
</dbReference>
<dbReference type="AlphaFoldDB" id="A0A3A9JHF1"/>
<evidence type="ECO:0000256" key="4">
    <source>
        <dbReference type="ARBA" id="ARBA00029447"/>
    </source>
</evidence>
<evidence type="ECO:0000259" key="9">
    <source>
        <dbReference type="PROSITE" id="PS50885"/>
    </source>
</evidence>
<proteinExistence type="inferred from homology"/>
<reference evidence="10 13" key="1">
    <citation type="submission" date="2018-09" db="EMBL/GenBank/DDBJ databases">
        <title>Roseomonas sp. nov., isolated from feces of Tibetan antelopes in the Qinghai-Tibet plateau, China.</title>
        <authorList>
            <person name="Tian Z."/>
        </authorList>
    </citation>
    <scope>NUCLEOTIDE SEQUENCE [LARGE SCALE GENOMIC DNA]</scope>
    <source>
        <strain evidence="11 12">Z23</strain>
        <strain evidence="10 13">Z24</strain>
    </source>
</reference>
<keyword evidence="6" id="KW-0472">Membrane</keyword>
<dbReference type="Gene3D" id="1.10.287.950">
    <property type="entry name" value="Methyl-accepting chemotaxis protein"/>
    <property type="match status" value="1"/>
</dbReference>
<evidence type="ECO:0000313" key="12">
    <source>
        <dbReference type="Proteomes" id="UP000274097"/>
    </source>
</evidence>
<dbReference type="InterPro" id="IPR003660">
    <property type="entry name" value="HAMP_dom"/>
</dbReference>
<dbReference type="GO" id="GO:0007165">
    <property type="term" value="P:signal transduction"/>
    <property type="evidence" value="ECO:0007669"/>
    <property type="project" value="UniProtKB-KW"/>
</dbReference>
<keyword evidence="2" id="KW-1003">Cell membrane</keyword>
<dbReference type="PANTHER" id="PTHR32089">
    <property type="entry name" value="METHYL-ACCEPTING CHEMOTAXIS PROTEIN MCPB"/>
    <property type="match status" value="1"/>
</dbReference>
<dbReference type="InParanoid" id="A0A3A9JHF1"/>
<dbReference type="PROSITE" id="PS50192">
    <property type="entry name" value="T_SNARE"/>
    <property type="match status" value="1"/>
</dbReference>
<dbReference type="RefSeq" id="WP_120638544.1">
    <property type="nucleotide sequence ID" value="NZ_RAQU01000062.1"/>
</dbReference>
<evidence type="ECO:0000313" key="10">
    <source>
        <dbReference type="EMBL" id="RKK03955.1"/>
    </source>
</evidence>
<dbReference type="Pfam" id="PF12729">
    <property type="entry name" value="4HB_MCP_1"/>
    <property type="match status" value="1"/>
</dbReference>
<dbReference type="PROSITE" id="PS50885">
    <property type="entry name" value="HAMP"/>
    <property type="match status" value="1"/>
</dbReference>
<keyword evidence="6" id="KW-0812">Transmembrane</keyword>
<keyword evidence="6" id="KW-1133">Transmembrane helix</keyword>
<keyword evidence="2" id="KW-0997">Cell inner membrane</keyword>
<dbReference type="SUPFAM" id="SSF58104">
    <property type="entry name" value="Methyl-accepting chemotaxis protein (MCP) signaling domain"/>
    <property type="match status" value="1"/>
</dbReference>
<evidence type="ECO:0000256" key="6">
    <source>
        <dbReference type="SAM" id="Phobius"/>
    </source>
</evidence>
<dbReference type="EMBL" id="RAQU01000062">
    <property type="protein sequence ID" value="RKK03955.1"/>
    <property type="molecule type" value="Genomic_DNA"/>
</dbReference>